<accession>A0A4Z0YWI2</accession>
<dbReference type="SUPFAM" id="SSF51905">
    <property type="entry name" value="FAD/NAD(P)-binding domain"/>
    <property type="match status" value="1"/>
</dbReference>
<dbReference type="GO" id="GO:0016491">
    <property type="term" value="F:oxidoreductase activity"/>
    <property type="evidence" value="ECO:0007669"/>
    <property type="project" value="InterPro"/>
</dbReference>
<dbReference type="Gene3D" id="3.40.50.300">
    <property type="entry name" value="P-loop containing nucleotide triphosphate hydrolases"/>
    <property type="match status" value="1"/>
</dbReference>
<reference evidence="10 11" key="1">
    <citation type="submission" date="2019-03" db="EMBL/GenBank/DDBJ databases">
        <title>Draft genome sequence of Xylaria hypoxylon DSM 108379, a ubiquitous saprotrophic-parasitic fungi on hardwood.</title>
        <authorList>
            <person name="Buettner E."/>
            <person name="Leonhardt S."/>
            <person name="Gebauer A.M."/>
            <person name="Liers C."/>
            <person name="Hofrichter M."/>
            <person name="Kellner H."/>
        </authorList>
    </citation>
    <scope>NUCLEOTIDE SEQUENCE [LARGE SCALE GENOMIC DNA]</scope>
    <source>
        <strain evidence="10 11">DSM 108379</strain>
    </source>
</reference>
<dbReference type="InterPro" id="IPR003439">
    <property type="entry name" value="ABC_transporter-like_ATP-bd"/>
</dbReference>
<comment type="caution">
    <text evidence="10">The sequence shown here is derived from an EMBL/GenBank/DDBJ whole genome shotgun (WGS) entry which is preliminary data.</text>
</comment>
<evidence type="ECO:0000256" key="8">
    <source>
        <dbReference type="SAM" id="Phobius"/>
    </source>
</evidence>
<keyword evidence="4" id="KW-0547">Nucleotide-binding</keyword>
<feature type="transmembrane region" description="Helical" evidence="8">
    <location>
        <begin position="746"/>
        <end position="763"/>
    </location>
</feature>
<proteinExistence type="predicted"/>
<evidence type="ECO:0000256" key="2">
    <source>
        <dbReference type="ARBA" id="ARBA00022448"/>
    </source>
</evidence>
<dbReference type="SUPFAM" id="SSF52540">
    <property type="entry name" value="P-loop containing nucleoside triphosphate hydrolases"/>
    <property type="match status" value="1"/>
</dbReference>
<feature type="transmembrane region" description="Helical" evidence="8">
    <location>
        <begin position="795"/>
        <end position="815"/>
    </location>
</feature>
<dbReference type="InterPro" id="IPR050352">
    <property type="entry name" value="ABCG_transporters"/>
</dbReference>
<keyword evidence="2" id="KW-0813">Transport</keyword>
<dbReference type="Gene3D" id="3.50.50.60">
    <property type="entry name" value="FAD/NAD(P)-binding domain"/>
    <property type="match status" value="1"/>
</dbReference>
<keyword evidence="6 8" id="KW-1133">Transmembrane helix</keyword>
<name>A0A4Z0YWI2_9PEZI</name>
<dbReference type="EMBL" id="SKBN01000091">
    <property type="protein sequence ID" value="TGJ83540.1"/>
    <property type="molecule type" value="Genomic_DNA"/>
</dbReference>
<protein>
    <recommendedName>
        <fullName evidence="9">ABC transporter domain-containing protein</fullName>
    </recommendedName>
</protein>
<dbReference type="Proteomes" id="UP000297716">
    <property type="component" value="Unassembled WGS sequence"/>
</dbReference>
<evidence type="ECO:0000259" key="9">
    <source>
        <dbReference type="PROSITE" id="PS50893"/>
    </source>
</evidence>
<dbReference type="GO" id="GO:0140359">
    <property type="term" value="F:ABC-type transporter activity"/>
    <property type="evidence" value="ECO:0007669"/>
    <property type="project" value="InterPro"/>
</dbReference>
<dbReference type="Pfam" id="PF19055">
    <property type="entry name" value="ABC2_membrane_7"/>
    <property type="match status" value="1"/>
</dbReference>
<dbReference type="PANTHER" id="PTHR48041">
    <property type="entry name" value="ABC TRANSPORTER G FAMILY MEMBER 28"/>
    <property type="match status" value="1"/>
</dbReference>
<keyword evidence="3 8" id="KW-0812">Transmembrane</keyword>
<dbReference type="Gene3D" id="3.90.660.10">
    <property type="match status" value="1"/>
</dbReference>
<keyword evidence="11" id="KW-1185">Reference proteome</keyword>
<dbReference type="InterPro" id="IPR027417">
    <property type="entry name" value="P-loop_NTPase"/>
</dbReference>
<dbReference type="OrthoDB" id="66620at2759"/>
<evidence type="ECO:0000256" key="3">
    <source>
        <dbReference type="ARBA" id="ARBA00022692"/>
    </source>
</evidence>
<dbReference type="Pfam" id="PF01593">
    <property type="entry name" value="Amino_oxidase"/>
    <property type="match status" value="1"/>
</dbReference>
<feature type="transmembrane region" description="Helical" evidence="8">
    <location>
        <begin position="876"/>
        <end position="893"/>
    </location>
</feature>
<evidence type="ECO:0000256" key="1">
    <source>
        <dbReference type="ARBA" id="ARBA00004141"/>
    </source>
</evidence>
<feature type="domain" description="ABC transporter" evidence="9">
    <location>
        <begin position="410"/>
        <end position="649"/>
    </location>
</feature>
<dbReference type="InterPro" id="IPR013525">
    <property type="entry name" value="ABC2_TM"/>
</dbReference>
<dbReference type="PANTHER" id="PTHR48041:SF91">
    <property type="entry name" value="ABC TRANSPORTER G FAMILY MEMBER 28"/>
    <property type="match status" value="1"/>
</dbReference>
<dbReference type="InterPro" id="IPR002937">
    <property type="entry name" value="Amino_oxidase"/>
</dbReference>
<dbReference type="PROSITE" id="PS50893">
    <property type="entry name" value="ABC_TRANSPORTER_2"/>
    <property type="match status" value="1"/>
</dbReference>
<dbReference type="GO" id="GO:0005524">
    <property type="term" value="F:ATP binding"/>
    <property type="evidence" value="ECO:0007669"/>
    <property type="project" value="UniProtKB-KW"/>
</dbReference>
<evidence type="ECO:0000313" key="11">
    <source>
        <dbReference type="Proteomes" id="UP000297716"/>
    </source>
</evidence>
<dbReference type="Pfam" id="PF01061">
    <property type="entry name" value="ABC2_membrane"/>
    <property type="match status" value="1"/>
</dbReference>
<dbReference type="GO" id="GO:0016020">
    <property type="term" value="C:membrane"/>
    <property type="evidence" value="ECO:0007669"/>
    <property type="project" value="UniProtKB-SubCell"/>
</dbReference>
<evidence type="ECO:0000256" key="6">
    <source>
        <dbReference type="ARBA" id="ARBA00022989"/>
    </source>
</evidence>
<evidence type="ECO:0000256" key="4">
    <source>
        <dbReference type="ARBA" id="ARBA00022741"/>
    </source>
</evidence>
<sequence length="1470" mass="162421">MDGDLTVYRAFLKNAPQDPFLPRESRYGPSFLDSSACLCALQQVEQDDTEKRADDNDAAWQCIGNQTQGVYEVTTGKWFGSLHGGRKVNLPVYDASNGPDTSKALTWNTRNNTFVDVVLKKLTPYDRACTGVNQTTFSTAFYRAIAEKKAGDDPVSAASCWRPGGGVPVEIQDVTSWGSTGCPLGFLCANNTVNSLPQYCPPITECQTSRLSGRVCQFQGVNTGMGPFEPVICQEGYYCPPEFGGRKTLPCPAGTYCQPGAATPTPCAVGSYCPEKSTYQVFLIPVVVLVALDVILTIALIWYVVNKRFRNSREAHGFVRPKGLSAISASITGYKELPDEADHDHESMAMGATYIPPRTDAWAGFQAVLDIPIPVDSDTEHYDQGLTPELRAFVDSMRKATDASQFGLSFTYTNLSFQPKGSPKPILQNVTGSIERGSLTAVMGGSGAGKSTFVNVLMGKTTNTGGSVAINNIPGKIKRYKKLIGYVPQDDVVLPELTVYENILHSARIRLPRTWASVDIKAHVDSVIDCLELSHVRNSLVGSVGKPVISGGQRKRVSIGMELAAAPMAIFLDEPTSGLDATSASSIMRTLKAIARLGISVIVIIHQPRMEIFEMLDELILLGNGQIIYEGDGSGVREFFENVGFRFPEHSNTGDVITDIITGNGRSYKKAGDISKEALISHWASSRQNAAIRDRHESLQPDRASVAKTVTIHRELLRQRGAPRWKQGLLCLRRAMLQQWRTKSTFWFEMGLASLTGILLGLAEKSKEGILFKGIHNKPFEILSIATDIQSVPELALLTAIAIGLVSGASGVKVFSEEMLLYRREAEAGHSRIAYFLAKNLSVVPRMALACLHFSTLILVLSVPIIPWAVAFTTNLAYFYCIYGLASVMSMIVKREDAPLFATMVSLIIGILSGAAPPLSKVKEWKLEWLWRLSPGTWLAEVYFGQMIEPFRYLYDVDLAARIAGFGLHQLWTNVLVLLLIGIDKRPHIGIVGAGVSGLRCADILLSHGFRVTIVEARNRLGGRICQSSELGYTVDIGPNWIHTWDSGEIHPIWKLALETDTPLHHWNERQLIYNSAGVPLPGDEAERLSSLLWKIIGEAFESSAAANKRDSGRGIPRGESLYDFVKRRAGEQAIDDNEKELLIQMSEMWGAYVGEPVWKQSLRFAWMEECCGGEEMFIESNYSAILNRISKPAREQAKILLNTEVVSVRTPEQRRLGQKVELATSEGITHVFDEVVMTTPLGWLQKHPDCFQPPLPPRMSAAISSLKLSQLEKVFVTFPSAFWMTDTNEDAFPSYTNWLTPSYAEETNPARWPQEVWNLASFAAPNKHPTLLFYLYGDCSRYIVSSIYGKANEEKFRFLQAFFYPYYSRFPGFHAENRACQPKTILATEWFKDDLCGNGSYCNFQVGIEDADEDVLALRGGCPERQLWFCGEHAAPFEECGTVAGAYLSGESAAKNIVGVYGESFMKNE</sequence>
<dbReference type="CDD" id="cd03213">
    <property type="entry name" value="ABCG_EPDR"/>
    <property type="match status" value="1"/>
</dbReference>
<dbReference type="Pfam" id="PF00005">
    <property type="entry name" value="ABC_tran"/>
    <property type="match status" value="1"/>
</dbReference>
<keyword evidence="5" id="KW-0067">ATP-binding</keyword>
<feature type="transmembrane region" description="Helical" evidence="8">
    <location>
        <begin position="900"/>
        <end position="919"/>
    </location>
</feature>
<dbReference type="PROSITE" id="PS00211">
    <property type="entry name" value="ABC_TRANSPORTER_1"/>
    <property type="match status" value="1"/>
</dbReference>
<dbReference type="InterPro" id="IPR036188">
    <property type="entry name" value="FAD/NAD-bd_sf"/>
</dbReference>
<dbReference type="InterPro" id="IPR043926">
    <property type="entry name" value="ABCG_dom"/>
</dbReference>
<dbReference type="GO" id="GO:0016887">
    <property type="term" value="F:ATP hydrolysis activity"/>
    <property type="evidence" value="ECO:0007669"/>
    <property type="project" value="InterPro"/>
</dbReference>
<dbReference type="InterPro" id="IPR017871">
    <property type="entry name" value="ABC_transporter-like_CS"/>
</dbReference>
<dbReference type="SMART" id="SM00382">
    <property type="entry name" value="AAA"/>
    <property type="match status" value="1"/>
</dbReference>
<feature type="transmembrane region" description="Helical" evidence="8">
    <location>
        <begin position="847"/>
        <end position="870"/>
    </location>
</feature>
<comment type="subcellular location">
    <subcellularLocation>
        <location evidence="1">Membrane</location>
        <topology evidence="1">Multi-pass membrane protein</topology>
    </subcellularLocation>
</comment>
<dbReference type="STRING" id="37992.A0A4Z0YWI2"/>
<dbReference type="FunFam" id="3.40.50.300:FF:000367">
    <property type="entry name" value="ABC transporter G family member 24"/>
    <property type="match status" value="1"/>
</dbReference>
<evidence type="ECO:0000313" key="10">
    <source>
        <dbReference type="EMBL" id="TGJ83540.1"/>
    </source>
</evidence>
<gene>
    <name evidence="10" type="ORF">E0Z10_g5244</name>
</gene>
<evidence type="ECO:0000256" key="7">
    <source>
        <dbReference type="ARBA" id="ARBA00023136"/>
    </source>
</evidence>
<dbReference type="InterPro" id="IPR003593">
    <property type="entry name" value="AAA+_ATPase"/>
</dbReference>
<organism evidence="10 11">
    <name type="scientific">Xylaria hypoxylon</name>
    <dbReference type="NCBI Taxonomy" id="37992"/>
    <lineage>
        <taxon>Eukaryota</taxon>
        <taxon>Fungi</taxon>
        <taxon>Dikarya</taxon>
        <taxon>Ascomycota</taxon>
        <taxon>Pezizomycotina</taxon>
        <taxon>Sordariomycetes</taxon>
        <taxon>Xylariomycetidae</taxon>
        <taxon>Xylariales</taxon>
        <taxon>Xylariaceae</taxon>
        <taxon>Xylaria</taxon>
    </lineage>
</organism>
<keyword evidence="7 8" id="KW-0472">Membrane</keyword>
<dbReference type="SUPFAM" id="SSF54373">
    <property type="entry name" value="FAD-linked reductases, C-terminal domain"/>
    <property type="match status" value="1"/>
</dbReference>
<feature type="transmembrane region" description="Helical" evidence="8">
    <location>
        <begin position="282"/>
        <end position="305"/>
    </location>
</feature>
<evidence type="ECO:0000256" key="5">
    <source>
        <dbReference type="ARBA" id="ARBA00022840"/>
    </source>
</evidence>